<name>A0ABP1GJM9_9EUKA</name>
<reference evidence="1 2" key="1">
    <citation type="submission" date="2024-07" db="EMBL/GenBank/DDBJ databases">
        <authorList>
            <person name="Akdeniz Z."/>
        </authorList>
    </citation>
    <scope>NUCLEOTIDE SEQUENCE [LARGE SCALE GENOMIC DNA]</scope>
</reference>
<keyword evidence="2" id="KW-1185">Reference proteome</keyword>
<comment type="caution">
    <text evidence="1">The sequence shown here is derived from an EMBL/GenBank/DDBJ whole genome shotgun (WGS) entry which is preliminary data.</text>
</comment>
<accession>A0ABP1GJM9</accession>
<evidence type="ECO:0000313" key="2">
    <source>
        <dbReference type="Proteomes" id="UP001642409"/>
    </source>
</evidence>
<sequence>MNYISRELVNLFIPENHRCRLISWRALFLGELDQFALTTVGTTALFRSPTNNLCKFITPARCTNLDSKQGTGMCAKMKQWNNADQSSSVIVNNILQQHNFKRVYSNQIVT</sequence>
<dbReference type="Proteomes" id="UP001642409">
    <property type="component" value="Unassembled WGS sequence"/>
</dbReference>
<organism evidence="1 2">
    <name type="scientific">Hexamita inflata</name>
    <dbReference type="NCBI Taxonomy" id="28002"/>
    <lineage>
        <taxon>Eukaryota</taxon>
        <taxon>Metamonada</taxon>
        <taxon>Diplomonadida</taxon>
        <taxon>Hexamitidae</taxon>
        <taxon>Hexamitinae</taxon>
        <taxon>Hexamita</taxon>
    </lineage>
</organism>
<protein>
    <submittedName>
        <fullName evidence="1">Hypothetical_protein</fullName>
    </submittedName>
</protein>
<dbReference type="EMBL" id="CAXDID020000002">
    <property type="protein sequence ID" value="CAL5971503.1"/>
    <property type="molecule type" value="Genomic_DNA"/>
</dbReference>
<evidence type="ECO:0000313" key="1">
    <source>
        <dbReference type="EMBL" id="CAL5971503.1"/>
    </source>
</evidence>
<gene>
    <name evidence="1" type="ORF">HINF_LOCUS1443</name>
</gene>
<proteinExistence type="predicted"/>